<proteinExistence type="predicted"/>
<accession>A0A4U6RV34</accession>
<protein>
    <submittedName>
        <fullName evidence="1">Uncharacterized protein</fullName>
    </submittedName>
</protein>
<evidence type="ECO:0000313" key="2">
    <source>
        <dbReference type="Proteomes" id="UP000305095"/>
    </source>
</evidence>
<dbReference type="RefSeq" id="WP_137481795.1">
    <property type="nucleotide sequence ID" value="NZ_SZZP01000019.1"/>
</dbReference>
<dbReference type="AlphaFoldDB" id="A0A4U6RV34"/>
<gene>
    <name evidence="1" type="ORF">FDV58_27715</name>
</gene>
<evidence type="ECO:0000313" key="1">
    <source>
        <dbReference type="EMBL" id="TKV77993.1"/>
    </source>
</evidence>
<name>A0A4U6RV34_BRAEL</name>
<organism evidence="1 2">
    <name type="scientific">Bradyrhizobium elkanii</name>
    <dbReference type="NCBI Taxonomy" id="29448"/>
    <lineage>
        <taxon>Bacteria</taxon>
        <taxon>Pseudomonadati</taxon>
        <taxon>Pseudomonadota</taxon>
        <taxon>Alphaproteobacteria</taxon>
        <taxon>Hyphomicrobiales</taxon>
        <taxon>Nitrobacteraceae</taxon>
        <taxon>Bradyrhizobium</taxon>
    </lineage>
</organism>
<sequence length="166" mass="17449">MADITIVLTQHSTHTFQGSFDTPGAIDEYWPSGSRNPERDEQILISLKDAAAAAGIAFETSSKQRSSGGEGSGTLYQGGFGGSTDLYEIVSVAGPYAAYVGGAAAGMAVFVRNVLGSMAEWKKLREGRTVEIKVKGKRVSIKDGSDVDKVLTDIRKSLGIGETEAG</sequence>
<dbReference type="EMBL" id="SZZP01000019">
    <property type="protein sequence ID" value="TKV77993.1"/>
    <property type="molecule type" value="Genomic_DNA"/>
</dbReference>
<reference evidence="1 2" key="1">
    <citation type="submission" date="2019-05" db="EMBL/GenBank/DDBJ databases">
        <title>Draft Genome of Bradyrhizobium elkanii strain SEMIA 938, Used in Commercial Inoculants for Lupinus spp. in Brazil.</title>
        <authorList>
            <person name="Hungria M."/>
            <person name="Delamuta J.R.M."/>
            <person name="Ribeiro R.A."/>
            <person name="Nogueira M.A."/>
        </authorList>
    </citation>
    <scope>NUCLEOTIDE SEQUENCE [LARGE SCALE GENOMIC DNA]</scope>
    <source>
        <strain evidence="1 2">Semia 938</strain>
    </source>
</reference>
<comment type="caution">
    <text evidence="1">The sequence shown here is derived from an EMBL/GenBank/DDBJ whole genome shotgun (WGS) entry which is preliminary data.</text>
</comment>
<dbReference type="Proteomes" id="UP000305095">
    <property type="component" value="Unassembled WGS sequence"/>
</dbReference>